<protein>
    <submittedName>
        <fullName evidence="5">TITIN-like protein</fullName>
    </submittedName>
</protein>
<feature type="region of interest" description="Disordered" evidence="2">
    <location>
        <begin position="350"/>
        <end position="370"/>
    </location>
</feature>
<dbReference type="SUPFAM" id="SSF49265">
    <property type="entry name" value="Fibronectin type III"/>
    <property type="match status" value="1"/>
</dbReference>
<sequence length="518" mass="57408">MYGAENLNILLNNVWNASVEIEENTTNHLQCSLESDPASNITILKDGKTIIESPGVHQLTHEIKSECSDTGVYTCSGYNEYGAAENASICLFVKCSARLPPGVVVKRNYTARQGDNVTMSYTIIAYPVPKPSQFVWKRCTYESDDPCYILSDIIRNSAIATGNLSSSLTVLDVKKEDYGMYQFSVHNDIGSPLVEWLHLEPIGKPDSPSDFHVIQEEISETSAVLAWVPGFDNGSPQTFYITYGKKGGSSGRITKSVEHKYEGKINYTLRNLETGTEYIASLNASNVEGSSPTIHDTFITLKHIPSVQINFPIAFISGAVGGGIAVVLVIIGLIFLVKKMRILGFTKERETVGRQKRHRSSQQEDDDEVVENEMYESAGDFPQCKGNENRSDKNQTIAIEDMYAQPNKNQHLESDVYAVVKKAKKKGKSTTGHNKQYDNKSFGDETYENHDLPNTKKTMNEGGLIHADVEIANPAKGQIHLVIHGSDDTSVYANVDLSKKADPLPEHEEEKSEKKEKI</sequence>
<feature type="region of interest" description="Disordered" evidence="2">
    <location>
        <begin position="494"/>
        <end position="518"/>
    </location>
</feature>
<dbReference type="InterPro" id="IPR013783">
    <property type="entry name" value="Ig-like_fold"/>
</dbReference>
<dbReference type="SUPFAM" id="SSF48726">
    <property type="entry name" value="Immunoglobulin"/>
    <property type="match status" value="2"/>
</dbReference>
<dbReference type="InterPro" id="IPR003961">
    <property type="entry name" value="FN3_dom"/>
</dbReference>
<dbReference type="PANTHER" id="PTHR44170:SF32">
    <property type="entry name" value="PROTEIN TURTLE-LIKE PROTEIN"/>
    <property type="match status" value="1"/>
</dbReference>
<feature type="transmembrane region" description="Helical" evidence="3">
    <location>
        <begin position="311"/>
        <end position="337"/>
    </location>
</feature>
<dbReference type="Gene3D" id="2.60.40.10">
    <property type="entry name" value="Immunoglobulins"/>
    <property type="match status" value="3"/>
</dbReference>
<accession>A0ABY7E5E3</accession>
<feature type="domain" description="Fibronectin type-III" evidence="4">
    <location>
        <begin position="207"/>
        <end position="304"/>
    </location>
</feature>
<keyword evidence="3" id="KW-0812">Transmembrane</keyword>
<keyword evidence="1" id="KW-1015">Disulfide bond</keyword>
<feature type="region of interest" description="Disordered" evidence="2">
    <location>
        <begin position="424"/>
        <end position="458"/>
    </location>
</feature>
<evidence type="ECO:0000256" key="3">
    <source>
        <dbReference type="SAM" id="Phobius"/>
    </source>
</evidence>
<evidence type="ECO:0000313" key="5">
    <source>
        <dbReference type="EMBL" id="WAR04165.1"/>
    </source>
</evidence>
<gene>
    <name evidence="5" type="ORF">MAR_019534</name>
</gene>
<proteinExistence type="predicted"/>
<dbReference type="InterPro" id="IPR036116">
    <property type="entry name" value="FN3_sf"/>
</dbReference>
<reference evidence="5" key="1">
    <citation type="submission" date="2022-11" db="EMBL/GenBank/DDBJ databases">
        <title>Centuries of genome instability and evolution in soft-shell clam transmissible cancer (bioRxiv).</title>
        <authorList>
            <person name="Hart S.F.M."/>
            <person name="Yonemitsu M.A."/>
            <person name="Giersch R.M."/>
            <person name="Beal B.F."/>
            <person name="Arriagada G."/>
            <person name="Davis B.W."/>
            <person name="Ostrander E.A."/>
            <person name="Goff S.P."/>
            <person name="Metzger M.J."/>
        </authorList>
    </citation>
    <scope>NUCLEOTIDE SEQUENCE</scope>
    <source>
        <strain evidence="5">MELC-2E11</strain>
        <tissue evidence="5">Siphon/mantle</tissue>
    </source>
</reference>
<dbReference type="EMBL" id="CP111016">
    <property type="protein sequence ID" value="WAR04165.1"/>
    <property type="molecule type" value="Genomic_DNA"/>
</dbReference>
<evidence type="ECO:0000313" key="6">
    <source>
        <dbReference type="Proteomes" id="UP001164746"/>
    </source>
</evidence>
<keyword evidence="3" id="KW-0472">Membrane</keyword>
<keyword evidence="6" id="KW-1185">Reference proteome</keyword>
<dbReference type="InterPro" id="IPR036179">
    <property type="entry name" value="Ig-like_dom_sf"/>
</dbReference>
<dbReference type="CDD" id="cd00063">
    <property type="entry name" value="FN3"/>
    <property type="match status" value="1"/>
</dbReference>
<evidence type="ECO:0000259" key="4">
    <source>
        <dbReference type="PROSITE" id="PS50853"/>
    </source>
</evidence>
<feature type="compositionally biased region" description="Basic and acidic residues" evidence="2">
    <location>
        <begin position="497"/>
        <end position="518"/>
    </location>
</feature>
<dbReference type="Pfam" id="PF00041">
    <property type="entry name" value="fn3"/>
    <property type="match status" value="1"/>
</dbReference>
<evidence type="ECO:0000256" key="1">
    <source>
        <dbReference type="ARBA" id="ARBA00023157"/>
    </source>
</evidence>
<feature type="compositionally biased region" description="Basic and acidic residues" evidence="2">
    <location>
        <begin position="435"/>
        <end position="454"/>
    </location>
</feature>
<dbReference type="PANTHER" id="PTHR44170">
    <property type="entry name" value="PROTEIN SIDEKICK"/>
    <property type="match status" value="1"/>
</dbReference>
<name>A0ABY7E5E3_MYAAR</name>
<keyword evidence="3" id="KW-1133">Transmembrane helix</keyword>
<organism evidence="5 6">
    <name type="scientific">Mya arenaria</name>
    <name type="common">Soft-shell clam</name>
    <dbReference type="NCBI Taxonomy" id="6604"/>
    <lineage>
        <taxon>Eukaryota</taxon>
        <taxon>Metazoa</taxon>
        <taxon>Spiralia</taxon>
        <taxon>Lophotrochozoa</taxon>
        <taxon>Mollusca</taxon>
        <taxon>Bivalvia</taxon>
        <taxon>Autobranchia</taxon>
        <taxon>Heteroconchia</taxon>
        <taxon>Euheterodonta</taxon>
        <taxon>Imparidentia</taxon>
        <taxon>Neoheterodontei</taxon>
        <taxon>Myida</taxon>
        <taxon>Myoidea</taxon>
        <taxon>Myidae</taxon>
        <taxon>Mya</taxon>
    </lineage>
</organism>
<dbReference type="PROSITE" id="PS50853">
    <property type="entry name" value="FN3"/>
    <property type="match status" value="1"/>
</dbReference>
<dbReference type="Proteomes" id="UP001164746">
    <property type="component" value="Chromosome 5"/>
</dbReference>
<evidence type="ECO:0000256" key="2">
    <source>
        <dbReference type="SAM" id="MobiDB-lite"/>
    </source>
</evidence>
<dbReference type="SMART" id="SM00060">
    <property type="entry name" value="FN3"/>
    <property type="match status" value="1"/>
</dbReference>